<accession>F4XVT1</accession>
<protein>
    <submittedName>
        <fullName evidence="2">Uncharacterized protein</fullName>
    </submittedName>
</protein>
<dbReference type="EMBL" id="GL890940">
    <property type="protein sequence ID" value="EGJ31344.1"/>
    <property type="molecule type" value="Genomic_DNA"/>
</dbReference>
<gene>
    <name evidence="2" type="ORF">LYNGBM3L_40940</name>
</gene>
<evidence type="ECO:0000313" key="3">
    <source>
        <dbReference type="Proteomes" id="UP000003959"/>
    </source>
</evidence>
<dbReference type="PROSITE" id="PS50005">
    <property type="entry name" value="TPR"/>
    <property type="match status" value="1"/>
</dbReference>
<keyword evidence="1" id="KW-0802">TPR repeat</keyword>
<keyword evidence="3" id="KW-1185">Reference proteome</keyword>
<sequence length="324" mass="37809">MIIESKKMTNNFYFEQGDRLKEQGKIAEALQAYQKSIDLTSNVSTLDAAKYIREAVYQAASIATINQPPYKKIIFYAAIGGLCNRLRALCAYLCLSYFWDIPLLMCWHPEEACNCYFEDICETVCETISPQSILKLLRNEDSCNILYVTEHKWHSIHQRYLEDSIDHETFRKHYLKFVRQMKLKDNLLQEIEKFVEKYWQNDMIGIHIRRTDLWKHLKSRGLESHFSSDDKFIRAIEKEIANGCSNFFLATDNEGTKTLISEQFPDQIISYCQTFDDSQKRQTSVENSLIDLYLLSKCQKILGSYYSSFSEYAAALGNIPLVYP</sequence>
<dbReference type="HOGENOM" id="CLU_857421_0_0_3"/>
<evidence type="ECO:0000256" key="1">
    <source>
        <dbReference type="PROSITE-ProRule" id="PRU00339"/>
    </source>
</evidence>
<feature type="repeat" description="TPR" evidence="1">
    <location>
        <begin position="10"/>
        <end position="43"/>
    </location>
</feature>
<dbReference type="AlphaFoldDB" id="F4XVT1"/>
<dbReference type="Proteomes" id="UP000003959">
    <property type="component" value="Unassembled WGS sequence"/>
</dbReference>
<evidence type="ECO:0000313" key="2">
    <source>
        <dbReference type="EMBL" id="EGJ31344.1"/>
    </source>
</evidence>
<reference evidence="3" key="1">
    <citation type="journal article" date="2011" name="Proc. Natl. Acad. Sci. U.S.A.">
        <title>Genomic insights into the physiology and ecology of the marine filamentous cyanobacterium Lyngbya majuscula.</title>
        <authorList>
            <person name="Jones A.C."/>
            <person name="Monroe E.A."/>
            <person name="Podell S."/>
            <person name="Hess W.R."/>
            <person name="Klages S."/>
            <person name="Esquenazi E."/>
            <person name="Niessen S."/>
            <person name="Hoover H."/>
            <person name="Rothmann M."/>
            <person name="Lasken R.S."/>
            <person name="Yates J.R.III."/>
            <person name="Reinhardt R."/>
            <person name="Kube M."/>
            <person name="Burkart M.D."/>
            <person name="Allen E.E."/>
            <person name="Dorrestein P.C."/>
            <person name="Gerwick W.H."/>
            <person name="Gerwick L."/>
        </authorList>
    </citation>
    <scope>NUCLEOTIDE SEQUENCE [LARGE SCALE GENOMIC DNA]</scope>
    <source>
        <strain evidence="3">3L</strain>
    </source>
</reference>
<dbReference type="InterPro" id="IPR019734">
    <property type="entry name" value="TPR_rpt"/>
</dbReference>
<organism evidence="2 3">
    <name type="scientific">Moorena producens 3L</name>
    <dbReference type="NCBI Taxonomy" id="489825"/>
    <lineage>
        <taxon>Bacteria</taxon>
        <taxon>Bacillati</taxon>
        <taxon>Cyanobacteriota</taxon>
        <taxon>Cyanophyceae</taxon>
        <taxon>Coleofasciculales</taxon>
        <taxon>Coleofasciculaceae</taxon>
        <taxon>Moorena</taxon>
    </lineage>
</organism>
<name>F4XVT1_9CYAN</name>
<dbReference type="eggNOG" id="ENOG5032U7V">
    <property type="taxonomic scope" value="Bacteria"/>
</dbReference>
<proteinExistence type="predicted"/>
<dbReference type="Gene3D" id="3.40.50.11350">
    <property type="match status" value="1"/>
</dbReference>